<dbReference type="AlphaFoldDB" id="A0ABD1XGJ4"/>
<name>A0ABD1XGJ4_9MARC</name>
<dbReference type="EMBL" id="JBHFFA010000008">
    <property type="protein sequence ID" value="KAL2608077.1"/>
    <property type="molecule type" value="Genomic_DNA"/>
</dbReference>
<evidence type="ECO:0000313" key="2">
    <source>
        <dbReference type="EMBL" id="KAL2608077.1"/>
    </source>
</evidence>
<reference evidence="2 3" key="1">
    <citation type="submission" date="2024-09" db="EMBL/GenBank/DDBJ databases">
        <title>Chromosome-scale assembly of Riccia fluitans.</title>
        <authorList>
            <person name="Paukszto L."/>
            <person name="Sawicki J."/>
            <person name="Karawczyk K."/>
            <person name="Piernik-Szablinska J."/>
            <person name="Szczecinska M."/>
            <person name="Mazdziarz M."/>
        </authorList>
    </citation>
    <scope>NUCLEOTIDE SEQUENCE [LARGE SCALE GENOMIC DNA]</scope>
    <source>
        <strain evidence="2">Rf_01</strain>
        <tissue evidence="2">Aerial parts of the thallus</tissue>
    </source>
</reference>
<feature type="compositionally biased region" description="Polar residues" evidence="1">
    <location>
        <begin position="12"/>
        <end position="22"/>
    </location>
</feature>
<evidence type="ECO:0000256" key="1">
    <source>
        <dbReference type="SAM" id="MobiDB-lite"/>
    </source>
</evidence>
<organism evidence="2 3">
    <name type="scientific">Riccia fluitans</name>
    <dbReference type="NCBI Taxonomy" id="41844"/>
    <lineage>
        <taxon>Eukaryota</taxon>
        <taxon>Viridiplantae</taxon>
        <taxon>Streptophyta</taxon>
        <taxon>Embryophyta</taxon>
        <taxon>Marchantiophyta</taxon>
        <taxon>Marchantiopsida</taxon>
        <taxon>Marchantiidae</taxon>
        <taxon>Marchantiales</taxon>
        <taxon>Ricciaceae</taxon>
        <taxon>Riccia</taxon>
    </lineage>
</organism>
<comment type="caution">
    <text evidence="2">The sequence shown here is derived from an EMBL/GenBank/DDBJ whole genome shotgun (WGS) entry which is preliminary data.</text>
</comment>
<sequence>MSGFKKKDKVKQQSNIGSTSRASEGAVEQEISEADGAFIEAEEADEELLVSNMQVECVKDPPASKRKGKRSKTVEAKFQKAGKCKAQGSDLGTSS</sequence>
<protein>
    <submittedName>
        <fullName evidence="2">Uncharacterized protein</fullName>
    </submittedName>
</protein>
<keyword evidence="3" id="KW-1185">Reference proteome</keyword>
<proteinExistence type="predicted"/>
<feature type="region of interest" description="Disordered" evidence="1">
    <location>
        <begin position="1"/>
        <end position="35"/>
    </location>
</feature>
<dbReference type="Proteomes" id="UP001605036">
    <property type="component" value="Unassembled WGS sequence"/>
</dbReference>
<gene>
    <name evidence="2" type="ORF">R1flu_026650</name>
</gene>
<evidence type="ECO:0000313" key="3">
    <source>
        <dbReference type="Proteomes" id="UP001605036"/>
    </source>
</evidence>
<feature type="region of interest" description="Disordered" evidence="1">
    <location>
        <begin position="60"/>
        <end position="95"/>
    </location>
</feature>
<accession>A0ABD1XGJ4</accession>